<protein>
    <recommendedName>
        <fullName evidence="1">glutathione transferase</fullName>
        <ecNumber evidence="1">2.5.1.18</ecNumber>
    </recommendedName>
</protein>
<comment type="catalytic activity">
    <reaction evidence="4">
        <text>RX + glutathione = an S-substituted glutathione + a halide anion + H(+)</text>
        <dbReference type="Rhea" id="RHEA:16437"/>
        <dbReference type="ChEBI" id="CHEBI:15378"/>
        <dbReference type="ChEBI" id="CHEBI:16042"/>
        <dbReference type="ChEBI" id="CHEBI:17792"/>
        <dbReference type="ChEBI" id="CHEBI:57925"/>
        <dbReference type="ChEBI" id="CHEBI:90779"/>
        <dbReference type="EC" id="2.5.1.18"/>
    </reaction>
</comment>
<dbReference type="PROSITE" id="PS50404">
    <property type="entry name" value="GST_NTER"/>
    <property type="match status" value="1"/>
</dbReference>
<dbReference type="Pfam" id="PF02798">
    <property type="entry name" value="GST_N"/>
    <property type="match status" value="1"/>
</dbReference>
<feature type="domain" description="GST N-terminal" evidence="5">
    <location>
        <begin position="1"/>
        <end position="38"/>
    </location>
</feature>
<dbReference type="InterPro" id="IPR004045">
    <property type="entry name" value="Glutathione_S-Trfase_N"/>
</dbReference>
<dbReference type="Proteomes" id="UP000270094">
    <property type="component" value="Unassembled WGS sequence"/>
</dbReference>
<accession>A0A3P7IXJ9</accession>
<dbReference type="PANTHER" id="PTHR11571">
    <property type="entry name" value="GLUTATHIONE S-TRANSFERASE"/>
    <property type="match status" value="1"/>
</dbReference>
<proteinExistence type="inferred from homology"/>
<gene>
    <name evidence="6" type="ORF">SVUK_LOCUS12848</name>
</gene>
<dbReference type="OrthoDB" id="414243at2759"/>
<reference evidence="6 7" key="1">
    <citation type="submission" date="2018-11" db="EMBL/GenBank/DDBJ databases">
        <authorList>
            <consortium name="Pathogen Informatics"/>
        </authorList>
    </citation>
    <scope>NUCLEOTIDE SEQUENCE [LARGE SCALE GENOMIC DNA]</scope>
</reference>
<dbReference type="InterPro" id="IPR050213">
    <property type="entry name" value="GST_superfamily"/>
</dbReference>
<dbReference type="Gene3D" id="3.40.30.10">
    <property type="entry name" value="Glutaredoxin"/>
    <property type="match status" value="1"/>
</dbReference>
<dbReference type="SUPFAM" id="SSF52833">
    <property type="entry name" value="Thioredoxin-like"/>
    <property type="match status" value="1"/>
</dbReference>
<comment type="similarity">
    <text evidence="3">Belongs to the GST superfamily. Sigma family.</text>
</comment>
<dbReference type="AlphaFoldDB" id="A0A3P7IXJ9"/>
<evidence type="ECO:0000259" key="5">
    <source>
        <dbReference type="PROSITE" id="PS50404"/>
    </source>
</evidence>
<evidence type="ECO:0000313" key="6">
    <source>
        <dbReference type="EMBL" id="VDM77850.1"/>
    </source>
</evidence>
<dbReference type="EC" id="2.5.1.18" evidence="1"/>
<evidence type="ECO:0000313" key="7">
    <source>
        <dbReference type="Proteomes" id="UP000270094"/>
    </source>
</evidence>
<evidence type="ECO:0000256" key="2">
    <source>
        <dbReference type="ARBA" id="ARBA00022679"/>
    </source>
</evidence>
<evidence type="ECO:0000256" key="1">
    <source>
        <dbReference type="ARBA" id="ARBA00012452"/>
    </source>
</evidence>
<keyword evidence="2" id="KW-0808">Transferase</keyword>
<dbReference type="InterPro" id="IPR036249">
    <property type="entry name" value="Thioredoxin-like_sf"/>
</dbReference>
<sequence length="83" mass="9516">MKPEMPFEQLPVLEIDGQQLAQSYAICRYLARQFGYAGKTPFEEAVVDSIADQIKDYMIEIRPFIKVVWGFEEGDLVSPEKNS</sequence>
<organism evidence="6 7">
    <name type="scientific">Strongylus vulgaris</name>
    <name type="common">Blood worm</name>
    <dbReference type="NCBI Taxonomy" id="40348"/>
    <lineage>
        <taxon>Eukaryota</taxon>
        <taxon>Metazoa</taxon>
        <taxon>Ecdysozoa</taxon>
        <taxon>Nematoda</taxon>
        <taxon>Chromadorea</taxon>
        <taxon>Rhabditida</taxon>
        <taxon>Rhabditina</taxon>
        <taxon>Rhabditomorpha</taxon>
        <taxon>Strongyloidea</taxon>
        <taxon>Strongylidae</taxon>
        <taxon>Strongylus</taxon>
    </lineage>
</organism>
<dbReference type="PANTHER" id="PTHR11571:SF224">
    <property type="entry name" value="HEMATOPOIETIC PROSTAGLANDIN D SYNTHASE"/>
    <property type="match status" value="1"/>
</dbReference>
<evidence type="ECO:0000256" key="3">
    <source>
        <dbReference type="ARBA" id="ARBA00038317"/>
    </source>
</evidence>
<dbReference type="GO" id="GO:0006749">
    <property type="term" value="P:glutathione metabolic process"/>
    <property type="evidence" value="ECO:0007669"/>
    <property type="project" value="TreeGrafter"/>
</dbReference>
<dbReference type="GO" id="GO:0004364">
    <property type="term" value="F:glutathione transferase activity"/>
    <property type="evidence" value="ECO:0007669"/>
    <property type="project" value="UniProtKB-EC"/>
</dbReference>
<dbReference type="EMBL" id="UYYB01100323">
    <property type="protein sequence ID" value="VDM77850.1"/>
    <property type="molecule type" value="Genomic_DNA"/>
</dbReference>
<name>A0A3P7IXJ9_STRVU</name>
<evidence type="ECO:0000256" key="4">
    <source>
        <dbReference type="ARBA" id="ARBA00047960"/>
    </source>
</evidence>
<dbReference type="Gene3D" id="1.20.1050.10">
    <property type="match status" value="1"/>
</dbReference>
<keyword evidence="7" id="KW-1185">Reference proteome</keyword>